<evidence type="ECO:0000313" key="11">
    <source>
        <dbReference type="EMBL" id="NVI42915.1"/>
    </source>
</evidence>
<keyword evidence="7" id="KW-0625">Polysaccharide transport</keyword>
<keyword evidence="7" id="KW-0762">Sugar transport</keyword>
<dbReference type="GO" id="GO:0015920">
    <property type="term" value="P:lipopolysaccharide transport"/>
    <property type="evidence" value="ECO:0007669"/>
    <property type="project" value="TreeGrafter"/>
</dbReference>
<evidence type="ECO:0000256" key="5">
    <source>
        <dbReference type="ARBA" id="ARBA00022692"/>
    </source>
</evidence>
<comment type="similarity">
    <text evidence="2">Belongs to the ABC-2 integral membrane protein family.</text>
</comment>
<dbReference type="AlphaFoldDB" id="A0A973ZZD6"/>
<protein>
    <submittedName>
        <fullName evidence="11">ABC transporter permease</fullName>
    </submittedName>
</protein>
<feature type="transmembrane region" description="Helical" evidence="9">
    <location>
        <begin position="6"/>
        <end position="34"/>
    </location>
</feature>
<sequence length="107" mass="12204">MFTVGLIWVLSIFNIFFRDIANLVSPLLLFLMLVSPIGYTDDMIPSRMMPIMVVNPLYYMISIYRDLIHFDRIPVGRLAAFGAVSLALFTLGFHLLQRLKTLAADHV</sequence>
<evidence type="ECO:0000256" key="8">
    <source>
        <dbReference type="ARBA" id="ARBA00023136"/>
    </source>
</evidence>
<keyword evidence="6 9" id="KW-1133">Transmembrane helix</keyword>
<keyword evidence="3" id="KW-0813">Transport</keyword>
<feature type="transmembrane region" description="Helical" evidence="9">
    <location>
        <begin position="76"/>
        <end position="96"/>
    </location>
</feature>
<evidence type="ECO:0000256" key="1">
    <source>
        <dbReference type="ARBA" id="ARBA00004651"/>
    </source>
</evidence>
<dbReference type="EMBL" id="JAAOLE020000001">
    <property type="protein sequence ID" value="NVI42915.1"/>
    <property type="molecule type" value="Genomic_DNA"/>
</dbReference>
<evidence type="ECO:0000256" key="7">
    <source>
        <dbReference type="ARBA" id="ARBA00023047"/>
    </source>
</evidence>
<dbReference type="GO" id="GO:0015774">
    <property type="term" value="P:polysaccharide transport"/>
    <property type="evidence" value="ECO:0007669"/>
    <property type="project" value="UniProtKB-KW"/>
</dbReference>
<keyword evidence="8 9" id="KW-0472">Membrane</keyword>
<evidence type="ECO:0000256" key="3">
    <source>
        <dbReference type="ARBA" id="ARBA00022448"/>
    </source>
</evidence>
<dbReference type="Pfam" id="PF01061">
    <property type="entry name" value="ABC2_membrane"/>
    <property type="match status" value="1"/>
</dbReference>
<evidence type="ECO:0000256" key="9">
    <source>
        <dbReference type="SAM" id="Phobius"/>
    </source>
</evidence>
<evidence type="ECO:0000256" key="2">
    <source>
        <dbReference type="ARBA" id="ARBA00007783"/>
    </source>
</evidence>
<comment type="caution">
    <text evidence="11">The sequence shown here is derived from an EMBL/GenBank/DDBJ whole genome shotgun (WGS) entry which is preliminary data.</text>
</comment>
<dbReference type="GO" id="GO:0005886">
    <property type="term" value="C:plasma membrane"/>
    <property type="evidence" value="ECO:0007669"/>
    <property type="project" value="UniProtKB-SubCell"/>
</dbReference>
<feature type="domain" description="ABC-2 type transporter transmembrane" evidence="10">
    <location>
        <begin position="1"/>
        <end position="67"/>
    </location>
</feature>
<feature type="transmembrane region" description="Helical" evidence="9">
    <location>
        <begin position="46"/>
        <end position="64"/>
    </location>
</feature>
<reference evidence="11" key="1">
    <citation type="submission" date="2020-06" db="EMBL/GenBank/DDBJ databases">
        <title>Whole Genome Sequence of Bradyrhizobium sp. Strain 1S1.</title>
        <authorList>
            <person name="Bromfield E.S.P."/>
            <person name="Cloutier S."/>
        </authorList>
    </citation>
    <scope>NUCLEOTIDE SEQUENCE [LARGE SCALE GENOMIC DNA]</scope>
    <source>
        <strain evidence="11">1S1</strain>
    </source>
</reference>
<accession>A0A973ZZD6</accession>
<keyword evidence="4" id="KW-1003">Cell membrane</keyword>
<evidence type="ECO:0000256" key="4">
    <source>
        <dbReference type="ARBA" id="ARBA00022475"/>
    </source>
</evidence>
<dbReference type="InterPro" id="IPR013525">
    <property type="entry name" value="ABC2_TM"/>
</dbReference>
<organism evidence="11">
    <name type="scientific">Bradyrhizobium septentrionale</name>
    <dbReference type="NCBI Taxonomy" id="1404411"/>
    <lineage>
        <taxon>Bacteria</taxon>
        <taxon>Pseudomonadati</taxon>
        <taxon>Pseudomonadota</taxon>
        <taxon>Alphaproteobacteria</taxon>
        <taxon>Hyphomicrobiales</taxon>
        <taxon>Nitrobacteraceae</taxon>
        <taxon>Bradyrhizobium</taxon>
    </lineage>
</organism>
<comment type="subcellular location">
    <subcellularLocation>
        <location evidence="1">Cell membrane</location>
        <topology evidence="1">Multi-pass membrane protein</topology>
    </subcellularLocation>
</comment>
<dbReference type="PANTHER" id="PTHR30413">
    <property type="entry name" value="INNER MEMBRANE TRANSPORT PERMEASE"/>
    <property type="match status" value="1"/>
</dbReference>
<evidence type="ECO:0000256" key="6">
    <source>
        <dbReference type="ARBA" id="ARBA00022989"/>
    </source>
</evidence>
<evidence type="ECO:0000259" key="10">
    <source>
        <dbReference type="Pfam" id="PF01061"/>
    </source>
</evidence>
<keyword evidence="5 9" id="KW-0812">Transmembrane</keyword>
<gene>
    <name evidence="11" type="ORF">HAP48_007485</name>
</gene>
<proteinExistence type="inferred from homology"/>
<dbReference type="PANTHER" id="PTHR30413:SF10">
    <property type="entry name" value="CAPSULE POLYSACCHARIDE EXPORT INNER-MEMBRANE PROTEIN CTRC"/>
    <property type="match status" value="1"/>
</dbReference>
<name>A0A973ZZD6_9BRAD</name>
<dbReference type="RefSeq" id="WP_084518755.1">
    <property type="nucleotide sequence ID" value="NZ_CP088285.1"/>
</dbReference>
<dbReference type="GO" id="GO:0140359">
    <property type="term" value="F:ABC-type transporter activity"/>
    <property type="evidence" value="ECO:0007669"/>
    <property type="project" value="InterPro"/>
</dbReference>